<organism evidence="2 3">
    <name type="scientific">Mucuna pruriens</name>
    <name type="common">Velvet bean</name>
    <name type="synonym">Dolichos pruriens</name>
    <dbReference type="NCBI Taxonomy" id="157652"/>
    <lineage>
        <taxon>Eukaryota</taxon>
        <taxon>Viridiplantae</taxon>
        <taxon>Streptophyta</taxon>
        <taxon>Embryophyta</taxon>
        <taxon>Tracheophyta</taxon>
        <taxon>Spermatophyta</taxon>
        <taxon>Magnoliopsida</taxon>
        <taxon>eudicotyledons</taxon>
        <taxon>Gunneridae</taxon>
        <taxon>Pentapetalae</taxon>
        <taxon>rosids</taxon>
        <taxon>fabids</taxon>
        <taxon>Fabales</taxon>
        <taxon>Fabaceae</taxon>
        <taxon>Papilionoideae</taxon>
        <taxon>50 kb inversion clade</taxon>
        <taxon>NPAAA clade</taxon>
        <taxon>indigoferoid/millettioid clade</taxon>
        <taxon>Phaseoleae</taxon>
        <taxon>Mucuna</taxon>
    </lineage>
</organism>
<feature type="domain" description="Integrase catalytic" evidence="1">
    <location>
        <begin position="1"/>
        <end position="128"/>
    </location>
</feature>
<dbReference type="Gene3D" id="3.30.420.10">
    <property type="entry name" value="Ribonuclease H-like superfamily/Ribonuclease H"/>
    <property type="match status" value="1"/>
</dbReference>
<dbReference type="AlphaFoldDB" id="A0A371EXM6"/>
<dbReference type="PANTHER" id="PTHR37984">
    <property type="entry name" value="PROTEIN CBG26694"/>
    <property type="match status" value="1"/>
</dbReference>
<dbReference type="OrthoDB" id="1739513at2759"/>
<dbReference type="PROSITE" id="PS50994">
    <property type="entry name" value="INTEGRASE"/>
    <property type="match status" value="1"/>
</dbReference>
<comment type="caution">
    <text evidence="2">The sequence shown here is derived from an EMBL/GenBank/DDBJ whole genome shotgun (WGS) entry which is preliminary data.</text>
</comment>
<dbReference type="InterPro" id="IPR036397">
    <property type="entry name" value="RNaseH_sf"/>
</dbReference>
<name>A0A371EXM6_MUCPR</name>
<accession>A0A371EXM6</accession>
<dbReference type="GO" id="GO:0003676">
    <property type="term" value="F:nucleic acid binding"/>
    <property type="evidence" value="ECO:0007669"/>
    <property type="project" value="InterPro"/>
</dbReference>
<keyword evidence="3" id="KW-1185">Reference proteome</keyword>
<feature type="non-terminal residue" evidence="2">
    <location>
        <position position="1"/>
    </location>
</feature>
<evidence type="ECO:0000259" key="1">
    <source>
        <dbReference type="PROSITE" id="PS50994"/>
    </source>
</evidence>
<dbReference type="PANTHER" id="PTHR37984:SF5">
    <property type="entry name" value="PROTEIN NYNRIN-LIKE"/>
    <property type="match status" value="1"/>
</dbReference>
<gene>
    <name evidence="2" type="primary">gag-pol</name>
    <name evidence="2" type="ORF">CR513_49926</name>
</gene>
<dbReference type="EMBL" id="QJKJ01011568">
    <property type="protein sequence ID" value="RDX70792.1"/>
    <property type="molecule type" value="Genomic_DNA"/>
</dbReference>
<reference evidence="2" key="1">
    <citation type="submission" date="2018-05" db="EMBL/GenBank/DDBJ databases">
        <title>Draft genome of Mucuna pruriens seed.</title>
        <authorList>
            <person name="Nnadi N.E."/>
            <person name="Vos R."/>
            <person name="Hasami M.H."/>
            <person name="Devisetty U.K."/>
            <person name="Aguiy J.C."/>
        </authorList>
    </citation>
    <scope>NUCLEOTIDE SEQUENCE [LARGE SCALE GENOMIC DNA]</scope>
    <source>
        <strain evidence="2">JCA_2017</strain>
    </source>
</reference>
<sequence length="200" mass="22869">MVICNIGHGYPKTIPCFQGNILPQLVVTDNGKQFVSNSSQEFYKALGISLHMMSAEHPQTNGQVKATNKVILGELKNKIRKAKRLCIEELLVSYKHTIVLPKLLLEKSRSISHGINVMIPIEVGEPFVKCARYNEENNNQILCAERTSEARKKNEVDKLENNWEGLFRVKEKLEMELIDGKEVPRTWNATHLKFYFSLSK</sequence>
<dbReference type="InterPro" id="IPR012337">
    <property type="entry name" value="RNaseH-like_sf"/>
</dbReference>
<dbReference type="InterPro" id="IPR050951">
    <property type="entry name" value="Retrovirus_Pol_polyprotein"/>
</dbReference>
<dbReference type="InterPro" id="IPR001584">
    <property type="entry name" value="Integrase_cat-core"/>
</dbReference>
<dbReference type="GO" id="GO:0015074">
    <property type="term" value="P:DNA integration"/>
    <property type="evidence" value="ECO:0007669"/>
    <property type="project" value="InterPro"/>
</dbReference>
<feature type="non-terminal residue" evidence="2">
    <location>
        <position position="200"/>
    </location>
</feature>
<proteinExistence type="predicted"/>
<evidence type="ECO:0000313" key="2">
    <source>
        <dbReference type="EMBL" id="RDX70792.1"/>
    </source>
</evidence>
<protein>
    <submittedName>
        <fullName evidence="2">Gag-Pol polyprotein</fullName>
    </submittedName>
</protein>
<evidence type="ECO:0000313" key="3">
    <source>
        <dbReference type="Proteomes" id="UP000257109"/>
    </source>
</evidence>
<dbReference type="SUPFAM" id="SSF53098">
    <property type="entry name" value="Ribonuclease H-like"/>
    <property type="match status" value="1"/>
</dbReference>
<dbReference type="Proteomes" id="UP000257109">
    <property type="component" value="Unassembled WGS sequence"/>
</dbReference>